<dbReference type="InterPro" id="IPR043822">
    <property type="entry name" value="EsV_1_7_cys"/>
</dbReference>
<dbReference type="SMART" id="SM01425">
    <property type="entry name" value="EsV_1_7"/>
    <property type="match status" value="1"/>
</dbReference>
<dbReference type="EMBL" id="FN649760">
    <property type="protein sequence ID" value="CBJ29667.1"/>
    <property type="molecule type" value="Genomic_DNA"/>
</dbReference>
<evidence type="ECO:0008006" key="3">
    <source>
        <dbReference type="Google" id="ProtNLM"/>
    </source>
</evidence>
<keyword evidence="2" id="KW-1185">Reference proteome</keyword>
<accession>D7FL96</accession>
<evidence type="ECO:0000313" key="2">
    <source>
        <dbReference type="Proteomes" id="UP000002630"/>
    </source>
</evidence>
<dbReference type="OrthoDB" id="2441233at2759"/>
<protein>
    <recommendedName>
        <fullName evidence="3">EsV-1-7</fullName>
    </recommendedName>
</protein>
<dbReference type="Proteomes" id="UP000002630">
    <property type="component" value="Unassembled WGS sequence"/>
</dbReference>
<evidence type="ECO:0000313" key="1">
    <source>
        <dbReference type="EMBL" id="CBJ29667.1"/>
    </source>
</evidence>
<dbReference type="InParanoid" id="D7FL96"/>
<sequence>MVNVRHPRCADPDCKRQPSFGKAGGKTAVYCVVHKEPDMVDVVNNYQRQGKKRKARE</sequence>
<proteinExistence type="predicted"/>
<organism evidence="1 2">
    <name type="scientific">Ectocarpus siliculosus</name>
    <name type="common">Brown alga</name>
    <name type="synonym">Conferva siliculosa</name>
    <dbReference type="NCBI Taxonomy" id="2880"/>
    <lineage>
        <taxon>Eukaryota</taxon>
        <taxon>Sar</taxon>
        <taxon>Stramenopiles</taxon>
        <taxon>Ochrophyta</taxon>
        <taxon>PX clade</taxon>
        <taxon>Phaeophyceae</taxon>
        <taxon>Ectocarpales</taxon>
        <taxon>Ectocarpaceae</taxon>
        <taxon>Ectocarpus</taxon>
    </lineage>
</organism>
<dbReference type="AlphaFoldDB" id="D7FL96"/>
<reference evidence="1 2" key="1">
    <citation type="journal article" date="2010" name="Nature">
        <title>The Ectocarpus genome and the independent evolution of multicellularity in brown algae.</title>
        <authorList>
            <person name="Cock J.M."/>
            <person name="Sterck L."/>
            <person name="Rouze P."/>
            <person name="Scornet D."/>
            <person name="Allen A.E."/>
            <person name="Amoutzias G."/>
            <person name="Anthouard V."/>
            <person name="Artiguenave F."/>
            <person name="Aury J.M."/>
            <person name="Badger J.H."/>
            <person name="Beszteri B."/>
            <person name="Billiau K."/>
            <person name="Bonnet E."/>
            <person name="Bothwell J.H."/>
            <person name="Bowler C."/>
            <person name="Boyen C."/>
            <person name="Brownlee C."/>
            <person name="Carrano C.J."/>
            <person name="Charrier B."/>
            <person name="Cho G.Y."/>
            <person name="Coelho S.M."/>
            <person name="Collen J."/>
            <person name="Corre E."/>
            <person name="Da Silva C."/>
            <person name="Delage L."/>
            <person name="Delaroque N."/>
            <person name="Dittami S.M."/>
            <person name="Doulbeau S."/>
            <person name="Elias M."/>
            <person name="Farnham G."/>
            <person name="Gachon C.M."/>
            <person name="Gschloessl B."/>
            <person name="Heesch S."/>
            <person name="Jabbari K."/>
            <person name="Jubin C."/>
            <person name="Kawai H."/>
            <person name="Kimura K."/>
            <person name="Kloareg B."/>
            <person name="Kupper F.C."/>
            <person name="Lang D."/>
            <person name="Le Bail A."/>
            <person name="Leblanc C."/>
            <person name="Lerouge P."/>
            <person name="Lohr M."/>
            <person name="Lopez P.J."/>
            <person name="Martens C."/>
            <person name="Maumus F."/>
            <person name="Michel G."/>
            <person name="Miranda-Saavedra D."/>
            <person name="Morales J."/>
            <person name="Moreau H."/>
            <person name="Motomura T."/>
            <person name="Nagasato C."/>
            <person name="Napoli C.A."/>
            <person name="Nelson D.R."/>
            <person name="Nyvall-Collen P."/>
            <person name="Peters A.F."/>
            <person name="Pommier C."/>
            <person name="Potin P."/>
            <person name="Poulain J."/>
            <person name="Quesneville H."/>
            <person name="Read B."/>
            <person name="Rensing S.A."/>
            <person name="Ritter A."/>
            <person name="Rousvoal S."/>
            <person name="Samanta M."/>
            <person name="Samson G."/>
            <person name="Schroeder D.C."/>
            <person name="Segurens B."/>
            <person name="Strittmatter M."/>
            <person name="Tonon T."/>
            <person name="Tregear J.W."/>
            <person name="Valentin K."/>
            <person name="von Dassow P."/>
            <person name="Yamagishi T."/>
            <person name="Van de Peer Y."/>
            <person name="Wincker P."/>
        </authorList>
    </citation>
    <scope>NUCLEOTIDE SEQUENCE [LARGE SCALE GENOMIC DNA]</scope>
    <source>
        <strain evidence="2">Ec32 / CCAP1310/4</strain>
    </source>
</reference>
<dbReference type="Pfam" id="PF19114">
    <property type="entry name" value="EsV_1_7_cys"/>
    <property type="match status" value="1"/>
</dbReference>
<name>D7FL96_ECTSI</name>
<dbReference type="Gene3D" id="6.10.140.110">
    <property type="match status" value="1"/>
</dbReference>
<gene>
    <name evidence="1" type="ORF">Esi_0156_0023</name>
</gene>